<feature type="chain" id="PRO_5039064662" evidence="1">
    <location>
        <begin position="23"/>
        <end position="102"/>
    </location>
</feature>
<sequence length="102" mass="11741">MLQSVKMVFLLVVVLTVSQLFADGDVDHQEVRRLTQSGKILPLTELLRSVQENRPGRVIEVELERKGRVYLYEIEILDDQGVVWEYKLDAVTGDILELEVED</sequence>
<evidence type="ECO:0000313" key="4">
    <source>
        <dbReference type="Proteomes" id="UP000886667"/>
    </source>
</evidence>
<feature type="domain" description="PepSY" evidence="2">
    <location>
        <begin position="41"/>
        <end position="98"/>
    </location>
</feature>
<accession>A0A9E4N2Q5</accession>
<dbReference type="AlphaFoldDB" id="A0A9E4N2Q5"/>
<dbReference type="EMBL" id="JAEPCM010000195">
    <property type="protein sequence ID" value="MCG7945906.1"/>
    <property type="molecule type" value="Genomic_DNA"/>
</dbReference>
<dbReference type="Pfam" id="PF03413">
    <property type="entry name" value="PepSY"/>
    <property type="match status" value="1"/>
</dbReference>
<proteinExistence type="predicted"/>
<organism evidence="3 4">
    <name type="scientific">Candidatus Thiodiazotropha taylori</name>
    <dbReference type="NCBI Taxonomy" id="2792791"/>
    <lineage>
        <taxon>Bacteria</taxon>
        <taxon>Pseudomonadati</taxon>
        <taxon>Pseudomonadota</taxon>
        <taxon>Gammaproteobacteria</taxon>
        <taxon>Chromatiales</taxon>
        <taxon>Sedimenticolaceae</taxon>
        <taxon>Candidatus Thiodiazotropha</taxon>
    </lineage>
</organism>
<protein>
    <submittedName>
        <fullName evidence="3">PepSY domain-containing protein</fullName>
    </submittedName>
</protein>
<gene>
    <name evidence="3" type="ORF">JAZ07_06095</name>
</gene>
<evidence type="ECO:0000256" key="1">
    <source>
        <dbReference type="SAM" id="SignalP"/>
    </source>
</evidence>
<reference evidence="3" key="1">
    <citation type="journal article" date="2021" name="Proc. Natl. Acad. Sci. U.S.A.">
        <title>Global biogeography of chemosynthetic symbionts reveals both localized and globally distributed symbiont groups. .</title>
        <authorList>
            <person name="Osvatic J.T."/>
            <person name="Wilkins L.G.E."/>
            <person name="Leibrecht L."/>
            <person name="Leray M."/>
            <person name="Zauner S."/>
            <person name="Polzin J."/>
            <person name="Camacho Y."/>
            <person name="Gros O."/>
            <person name="van Gils J.A."/>
            <person name="Eisen J.A."/>
            <person name="Petersen J.M."/>
            <person name="Yuen B."/>
        </authorList>
    </citation>
    <scope>NUCLEOTIDE SEQUENCE</scope>
    <source>
        <strain evidence="3">MAGclacostrist064TRANS</strain>
    </source>
</reference>
<evidence type="ECO:0000313" key="3">
    <source>
        <dbReference type="EMBL" id="MCG7945906.1"/>
    </source>
</evidence>
<dbReference type="Proteomes" id="UP000886667">
    <property type="component" value="Unassembled WGS sequence"/>
</dbReference>
<name>A0A9E4N2Q5_9GAMM</name>
<dbReference type="Gene3D" id="3.10.450.40">
    <property type="match status" value="1"/>
</dbReference>
<dbReference type="InterPro" id="IPR025711">
    <property type="entry name" value="PepSY"/>
</dbReference>
<comment type="caution">
    <text evidence="3">The sequence shown here is derived from an EMBL/GenBank/DDBJ whole genome shotgun (WGS) entry which is preliminary data.</text>
</comment>
<feature type="signal peptide" evidence="1">
    <location>
        <begin position="1"/>
        <end position="22"/>
    </location>
</feature>
<keyword evidence="1" id="KW-0732">Signal</keyword>
<evidence type="ECO:0000259" key="2">
    <source>
        <dbReference type="Pfam" id="PF03413"/>
    </source>
</evidence>